<dbReference type="EMBL" id="BK015529">
    <property type="protein sequence ID" value="DAE11249.1"/>
    <property type="molecule type" value="Genomic_DNA"/>
</dbReference>
<evidence type="ECO:0000313" key="1">
    <source>
        <dbReference type="EMBL" id="DAE11249.1"/>
    </source>
</evidence>
<organism evidence="1">
    <name type="scientific">Podoviridae sp. ctFbF42</name>
    <dbReference type="NCBI Taxonomy" id="2825233"/>
    <lineage>
        <taxon>Viruses</taxon>
        <taxon>Duplodnaviria</taxon>
        <taxon>Heunggongvirae</taxon>
        <taxon>Uroviricota</taxon>
        <taxon>Caudoviricetes</taxon>
    </lineage>
</organism>
<reference evidence="1" key="1">
    <citation type="journal article" date="2021" name="Proc. Natl. Acad. Sci. U.S.A.">
        <title>A Catalog of Tens of Thousands of Viruses from Human Metagenomes Reveals Hidden Associations with Chronic Diseases.</title>
        <authorList>
            <person name="Tisza M.J."/>
            <person name="Buck C.B."/>
        </authorList>
    </citation>
    <scope>NUCLEOTIDE SEQUENCE</scope>
    <source>
        <strain evidence="1">CtFbF42</strain>
    </source>
</reference>
<accession>A0A8S5PXC8</accession>
<sequence length="31" mass="3263">MAHTLKEAIDLAIICLGAHGLMSVQEVRANG</sequence>
<protein>
    <submittedName>
        <fullName evidence="1">Uncharacterized protein</fullName>
    </submittedName>
</protein>
<proteinExistence type="predicted"/>
<name>A0A8S5PXC8_9CAUD</name>